<accession>A0ACB6QJX9</accession>
<keyword evidence="2" id="KW-1185">Reference proteome</keyword>
<proteinExistence type="predicted"/>
<gene>
    <name evidence="1" type="ORF">BDR25DRAFT_358855</name>
</gene>
<name>A0ACB6QJX9_9PLEO</name>
<dbReference type="Proteomes" id="UP000799755">
    <property type="component" value="Unassembled WGS sequence"/>
</dbReference>
<evidence type="ECO:0000313" key="2">
    <source>
        <dbReference type="Proteomes" id="UP000799755"/>
    </source>
</evidence>
<evidence type="ECO:0000313" key="1">
    <source>
        <dbReference type="EMBL" id="KAF2467308.1"/>
    </source>
</evidence>
<reference evidence="1" key="1">
    <citation type="journal article" date="2020" name="Stud. Mycol.">
        <title>101 Dothideomycetes genomes: a test case for predicting lifestyles and emergence of pathogens.</title>
        <authorList>
            <person name="Haridas S."/>
            <person name="Albert R."/>
            <person name="Binder M."/>
            <person name="Bloem J."/>
            <person name="Labutti K."/>
            <person name="Salamov A."/>
            <person name="Andreopoulos B."/>
            <person name="Baker S."/>
            <person name="Barry K."/>
            <person name="Bills G."/>
            <person name="Bluhm B."/>
            <person name="Cannon C."/>
            <person name="Castanera R."/>
            <person name="Culley D."/>
            <person name="Daum C."/>
            <person name="Ezra D."/>
            <person name="Gonzalez J."/>
            <person name="Henrissat B."/>
            <person name="Kuo A."/>
            <person name="Liang C."/>
            <person name="Lipzen A."/>
            <person name="Lutzoni F."/>
            <person name="Magnuson J."/>
            <person name="Mondo S."/>
            <person name="Nolan M."/>
            <person name="Ohm R."/>
            <person name="Pangilinan J."/>
            <person name="Park H.-J."/>
            <person name="Ramirez L."/>
            <person name="Alfaro M."/>
            <person name="Sun H."/>
            <person name="Tritt A."/>
            <person name="Yoshinaga Y."/>
            <person name="Zwiers L.-H."/>
            <person name="Turgeon B."/>
            <person name="Goodwin S."/>
            <person name="Spatafora J."/>
            <person name="Crous P."/>
            <person name="Grigoriev I."/>
        </authorList>
    </citation>
    <scope>NUCLEOTIDE SEQUENCE</scope>
    <source>
        <strain evidence="1">ATCC 200398</strain>
    </source>
</reference>
<dbReference type="EMBL" id="MU003521">
    <property type="protein sequence ID" value="KAF2467308.1"/>
    <property type="molecule type" value="Genomic_DNA"/>
</dbReference>
<sequence length="204" mass="23348">MIYTRSDQQFRRYANERALSHPGVFKACSRRCSRTPVHSYGLSNISSSLWWGYKDTAARDVDGTLPSRQQNPGPSLRMQKLVEIGFLPAFALVCYYNGGWGNLLSKSHIIQRLYGKFRLATHHTTLRTDLKSLSVEYPRQRLRVAIAGKIVSQTPRIFQLLLPPSKPLVFMQMIFPNQLEGVVSSEVVQLESNNFKLEARYLQE</sequence>
<protein>
    <submittedName>
        <fullName evidence="1">Uncharacterized protein</fullName>
    </submittedName>
</protein>
<comment type="caution">
    <text evidence="1">The sequence shown here is derived from an EMBL/GenBank/DDBJ whole genome shotgun (WGS) entry which is preliminary data.</text>
</comment>
<organism evidence="1 2">
    <name type="scientific">Lindgomyces ingoldianus</name>
    <dbReference type="NCBI Taxonomy" id="673940"/>
    <lineage>
        <taxon>Eukaryota</taxon>
        <taxon>Fungi</taxon>
        <taxon>Dikarya</taxon>
        <taxon>Ascomycota</taxon>
        <taxon>Pezizomycotina</taxon>
        <taxon>Dothideomycetes</taxon>
        <taxon>Pleosporomycetidae</taxon>
        <taxon>Pleosporales</taxon>
        <taxon>Lindgomycetaceae</taxon>
        <taxon>Lindgomyces</taxon>
    </lineage>
</organism>